<evidence type="ECO:0000256" key="3">
    <source>
        <dbReference type="ARBA" id="ARBA00011209"/>
    </source>
</evidence>
<dbReference type="GO" id="GO:0000287">
    <property type="term" value="F:magnesium ion binding"/>
    <property type="evidence" value="ECO:0007669"/>
    <property type="project" value="UniProtKB-UniRule"/>
</dbReference>
<dbReference type="EMBL" id="CADCUB010000108">
    <property type="protein sequence ID" value="CAA9338666.1"/>
    <property type="molecule type" value="Genomic_DNA"/>
</dbReference>
<evidence type="ECO:0000256" key="11">
    <source>
        <dbReference type="ARBA" id="ARBA00022884"/>
    </source>
</evidence>
<evidence type="ECO:0000256" key="16">
    <source>
        <dbReference type="PROSITE-ProRule" id="PRU00209"/>
    </source>
</evidence>
<evidence type="ECO:0000256" key="12">
    <source>
        <dbReference type="ARBA" id="ARBA00022917"/>
    </source>
</evidence>
<accession>A0A6J4LR86</accession>
<feature type="domain" description="B5" evidence="19">
    <location>
        <begin position="398"/>
        <end position="473"/>
    </location>
</feature>
<evidence type="ECO:0000256" key="6">
    <source>
        <dbReference type="ARBA" id="ARBA00022598"/>
    </source>
</evidence>
<dbReference type="GO" id="GO:0000049">
    <property type="term" value="F:tRNA binding"/>
    <property type="evidence" value="ECO:0007669"/>
    <property type="project" value="UniProtKB-UniRule"/>
</dbReference>
<evidence type="ECO:0000256" key="9">
    <source>
        <dbReference type="ARBA" id="ARBA00022840"/>
    </source>
</evidence>
<dbReference type="PANTHER" id="PTHR10947">
    <property type="entry name" value="PHENYLALANYL-TRNA SYNTHETASE BETA CHAIN AND LEUCINE-RICH REPEAT-CONTAINING PROTEIN 47"/>
    <property type="match status" value="1"/>
</dbReference>
<protein>
    <recommendedName>
        <fullName evidence="15">Phenylalanine--tRNA ligase beta subunit</fullName>
        <ecNumber evidence="15">6.1.1.20</ecNumber>
    </recommendedName>
    <alternativeName>
        <fullName evidence="15">Phenylalanyl-tRNA synthetase beta subunit</fullName>
        <shortName evidence="15">PheRS</shortName>
    </alternativeName>
</protein>
<evidence type="ECO:0000256" key="4">
    <source>
        <dbReference type="ARBA" id="ARBA00022490"/>
    </source>
</evidence>
<dbReference type="InterPro" id="IPR005121">
    <property type="entry name" value="Fdx_antiC-bd"/>
</dbReference>
<dbReference type="PROSITE" id="PS50886">
    <property type="entry name" value="TRBD"/>
    <property type="match status" value="1"/>
</dbReference>
<evidence type="ECO:0000313" key="20">
    <source>
        <dbReference type="EMBL" id="CAA9338666.1"/>
    </source>
</evidence>
<feature type="domain" description="FDX-ACB" evidence="18">
    <location>
        <begin position="707"/>
        <end position="800"/>
    </location>
</feature>
<evidence type="ECO:0000259" key="19">
    <source>
        <dbReference type="PROSITE" id="PS51483"/>
    </source>
</evidence>
<dbReference type="Pfam" id="PF17759">
    <property type="entry name" value="tRNA_synthFbeta"/>
    <property type="match status" value="1"/>
</dbReference>
<dbReference type="PROSITE" id="PS51447">
    <property type="entry name" value="FDX_ACB"/>
    <property type="match status" value="1"/>
</dbReference>
<dbReference type="InterPro" id="IPR020825">
    <property type="entry name" value="Phe-tRNA_synthase-like_B3/B4"/>
</dbReference>
<dbReference type="PROSITE" id="PS51483">
    <property type="entry name" value="B5"/>
    <property type="match status" value="1"/>
</dbReference>
<dbReference type="CDD" id="cd02796">
    <property type="entry name" value="tRNA_bind_bactPheRS"/>
    <property type="match status" value="1"/>
</dbReference>
<keyword evidence="4 15" id="KW-0963">Cytoplasm</keyword>
<dbReference type="Pfam" id="PF03484">
    <property type="entry name" value="B5"/>
    <property type="match status" value="1"/>
</dbReference>
<evidence type="ECO:0000256" key="13">
    <source>
        <dbReference type="ARBA" id="ARBA00023146"/>
    </source>
</evidence>
<keyword evidence="13 15" id="KW-0030">Aminoacyl-tRNA synthetase</keyword>
<feature type="domain" description="TRNA-binding" evidence="17">
    <location>
        <begin position="40"/>
        <end position="148"/>
    </location>
</feature>
<comment type="similarity">
    <text evidence="2 15">Belongs to the phenylalanyl-tRNA synthetase beta subunit family. Type 1 subfamily.</text>
</comment>
<dbReference type="FunFam" id="3.50.40.10:FF:000001">
    <property type="entry name" value="Phenylalanine--tRNA ligase beta subunit"/>
    <property type="match status" value="1"/>
</dbReference>
<dbReference type="NCBIfam" id="TIGR00472">
    <property type="entry name" value="pheT_bact"/>
    <property type="match status" value="1"/>
</dbReference>
<evidence type="ECO:0000256" key="1">
    <source>
        <dbReference type="ARBA" id="ARBA00004496"/>
    </source>
</evidence>
<keyword evidence="8 15" id="KW-0547">Nucleotide-binding</keyword>
<sequence>MRVPVSWLRTLVPGLTASADEIAAALVRAGLEVEQVHRTGHDISSVVVGEVLDVEELTGFKKPIRYCHVSIGDRTHEVVCGATNFVAGDRVPFALPGAVLPGGTIARRKTYGHVSDGMICSAAELGLSDESDGILVLEGEHALGADVVELLSLRDEVLDIAVTPDRGYALSVRGVAREAATAYGLELADPGLVAVPEPTADGHPVRLDDPQGCDRYVARVVRGLDPAATSPAWLQRRLVLAGMRPISLAVDVTNAVMLETGQPLHAFDLDALSGEVVVRRAGPGERLTTLDGQDRELDPEDLLITDDRGPIALAGVMGGGPTEVTAGTTALLIEAAHFGARTIARTARRHRLPSEASRRYERGVDPALAPAAAQAAVRLLVELGGATAGPVTDVDLRPPLPRLDLPVTEPERLAGRPYAPEVVRRRLEDVGCTVSGGPEVLEVEPPSWRPDLAGRADLVEEVLRLEGYDTIPVVLPAAPSGRGLTPEQRLRRTASRALAAAGLVEVVLPPFVSESSLELLGGGTDAPRLRNPLSAEEALLRPTLLPGLLATVGRNSGRGLPDVAVFETGHVFVGAGRTVPAPGVDGPPTPDQRAALDAALPEQPRHVGIALAGAPASWDAAVTALVDLGRALGLVLEPRAVSHGPFHPGRTAELLLDGRRTGLAGELHPRVVAALGLPPRTCAAEANLDVLVAAAAAQGPRPAPLVSHFPPASVDVALVVADDVPAADVERALRDGAGDLLEGLRLFDVYVGPQVGEGRRSLAYGLRLRAPDRVLTGAEILAARDAALERARADVGAELRT</sequence>
<keyword evidence="5 16" id="KW-0820">tRNA-binding</keyword>
<evidence type="ECO:0000256" key="5">
    <source>
        <dbReference type="ARBA" id="ARBA00022555"/>
    </source>
</evidence>
<keyword evidence="12 15" id="KW-0648">Protein biosynthesis</keyword>
<reference evidence="20" key="1">
    <citation type="submission" date="2020-02" db="EMBL/GenBank/DDBJ databases">
        <authorList>
            <person name="Meier V. D."/>
        </authorList>
    </citation>
    <scope>NUCLEOTIDE SEQUENCE</scope>
    <source>
        <strain evidence="20">AVDCRST_MAG07</strain>
    </source>
</reference>
<dbReference type="SMART" id="SM00896">
    <property type="entry name" value="FDX-ACB"/>
    <property type="match status" value="1"/>
</dbReference>
<comment type="subunit">
    <text evidence="3 15">Tetramer of two alpha and two beta subunits.</text>
</comment>
<dbReference type="InterPro" id="IPR041616">
    <property type="entry name" value="PheRS_beta_core"/>
</dbReference>
<dbReference type="Gene3D" id="3.30.56.10">
    <property type="match status" value="2"/>
</dbReference>
<gene>
    <name evidence="15" type="primary">pheT</name>
    <name evidence="20" type="ORF">AVDCRST_MAG07-2244</name>
</gene>
<feature type="binding site" evidence="15">
    <location>
        <position position="457"/>
    </location>
    <ligand>
        <name>Mg(2+)</name>
        <dbReference type="ChEBI" id="CHEBI:18420"/>
        <note>shared with alpha subunit</note>
    </ligand>
</feature>
<comment type="catalytic activity">
    <reaction evidence="14 15">
        <text>tRNA(Phe) + L-phenylalanine + ATP = L-phenylalanyl-tRNA(Phe) + AMP + diphosphate + H(+)</text>
        <dbReference type="Rhea" id="RHEA:19413"/>
        <dbReference type="Rhea" id="RHEA-COMP:9668"/>
        <dbReference type="Rhea" id="RHEA-COMP:9699"/>
        <dbReference type="ChEBI" id="CHEBI:15378"/>
        <dbReference type="ChEBI" id="CHEBI:30616"/>
        <dbReference type="ChEBI" id="CHEBI:33019"/>
        <dbReference type="ChEBI" id="CHEBI:58095"/>
        <dbReference type="ChEBI" id="CHEBI:78442"/>
        <dbReference type="ChEBI" id="CHEBI:78531"/>
        <dbReference type="ChEBI" id="CHEBI:456215"/>
        <dbReference type="EC" id="6.1.1.20"/>
    </reaction>
</comment>
<dbReference type="InterPro" id="IPR005147">
    <property type="entry name" value="tRNA_synthase_B5-dom"/>
</dbReference>
<dbReference type="HAMAP" id="MF_00283">
    <property type="entry name" value="Phe_tRNA_synth_beta1"/>
    <property type="match status" value="1"/>
</dbReference>
<feature type="binding site" evidence="15">
    <location>
        <position position="461"/>
    </location>
    <ligand>
        <name>Mg(2+)</name>
        <dbReference type="ChEBI" id="CHEBI:18420"/>
        <note>shared with alpha subunit</note>
    </ligand>
</feature>
<dbReference type="GO" id="GO:0009328">
    <property type="term" value="C:phenylalanine-tRNA ligase complex"/>
    <property type="evidence" value="ECO:0007669"/>
    <property type="project" value="TreeGrafter"/>
</dbReference>
<keyword evidence="9 15" id="KW-0067">ATP-binding</keyword>
<comment type="subcellular location">
    <subcellularLocation>
        <location evidence="1 15">Cytoplasm</location>
    </subcellularLocation>
</comment>
<evidence type="ECO:0000256" key="15">
    <source>
        <dbReference type="HAMAP-Rule" id="MF_00283"/>
    </source>
</evidence>
<dbReference type="AlphaFoldDB" id="A0A6J4LR86"/>
<comment type="cofactor">
    <cofactor evidence="15">
        <name>Mg(2+)</name>
        <dbReference type="ChEBI" id="CHEBI:18420"/>
    </cofactor>
    <text evidence="15">Binds 2 magnesium ions per tetramer.</text>
</comment>
<proteinExistence type="inferred from homology"/>
<dbReference type="InterPro" id="IPR036690">
    <property type="entry name" value="Fdx_antiC-bd_sf"/>
</dbReference>
<evidence type="ECO:0000256" key="7">
    <source>
        <dbReference type="ARBA" id="ARBA00022723"/>
    </source>
</evidence>
<keyword evidence="11 16" id="KW-0694">RNA-binding</keyword>
<evidence type="ECO:0000256" key="10">
    <source>
        <dbReference type="ARBA" id="ARBA00022842"/>
    </source>
</evidence>
<dbReference type="SUPFAM" id="SSF50249">
    <property type="entry name" value="Nucleic acid-binding proteins"/>
    <property type="match status" value="1"/>
</dbReference>
<dbReference type="Gene3D" id="3.30.930.10">
    <property type="entry name" value="Bira Bifunctional Protein, Domain 2"/>
    <property type="match status" value="1"/>
</dbReference>
<dbReference type="GO" id="GO:0004826">
    <property type="term" value="F:phenylalanine-tRNA ligase activity"/>
    <property type="evidence" value="ECO:0007669"/>
    <property type="project" value="UniProtKB-UniRule"/>
</dbReference>
<dbReference type="InterPro" id="IPR002547">
    <property type="entry name" value="tRNA-bd_dom"/>
</dbReference>
<dbReference type="GO" id="GO:0005524">
    <property type="term" value="F:ATP binding"/>
    <property type="evidence" value="ECO:0007669"/>
    <property type="project" value="UniProtKB-UniRule"/>
</dbReference>
<evidence type="ECO:0000256" key="14">
    <source>
        <dbReference type="ARBA" id="ARBA00049255"/>
    </source>
</evidence>
<dbReference type="InterPro" id="IPR045060">
    <property type="entry name" value="Phe-tRNA-ligase_IIc_bsu"/>
</dbReference>
<dbReference type="InterPro" id="IPR012340">
    <property type="entry name" value="NA-bd_OB-fold"/>
</dbReference>
<feature type="binding site" evidence="15">
    <location>
        <position position="460"/>
    </location>
    <ligand>
        <name>Mg(2+)</name>
        <dbReference type="ChEBI" id="CHEBI:18420"/>
        <note>shared with alpha subunit</note>
    </ligand>
</feature>
<dbReference type="InterPro" id="IPR005146">
    <property type="entry name" value="B3/B4_tRNA-bd"/>
</dbReference>
<dbReference type="GO" id="GO:0006432">
    <property type="term" value="P:phenylalanyl-tRNA aminoacylation"/>
    <property type="evidence" value="ECO:0007669"/>
    <property type="project" value="UniProtKB-UniRule"/>
</dbReference>
<keyword evidence="10 15" id="KW-0460">Magnesium</keyword>
<evidence type="ECO:0000259" key="18">
    <source>
        <dbReference type="PROSITE" id="PS51447"/>
    </source>
</evidence>
<name>A0A6J4LR86_9ACTN</name>
<dbReference type="SUPFAM" id="SSF55681">
    <property type="entry name" value="Class II aaRS and biotin synthetases"/>
    <property type="match status" value="1"/>
</dbReference>
<evidence type="ECO:0000256" key="2">
    <source>
        <dbReference type="ARBA" id="ARBA00008653"/>
    </source>
</evidence>
<dbReference type="Pfam" id="PF01588">
    <property type="entry name" value="tRNA_bind"/>
    <property type="match status" value="1"/>
</dbReference>
<dbReference type="Pfam" id="PF03483">
    <property type="entry name" value="B3_4"/>
    <property type="match status" value="1"/>
</dbReference>
<keyword evidence="6 15" id="KW-0436">Ligase</keyword>
<dbReference type="InterPro" id="IPR004532">
    <property type="entry name" value="Phe-tRNA-ligase_IIc_bsu_bact"/>
</dbReference>
<dbReference type="InterPro" id="IPR045864">
    <property type="entry name" value="aa-tRNA-synth_II/BPL/LPL"/>
</dbReference>
<feature type="binding site" evidence="15">
    <location>
        <position position="451"/>
    </location>
    <ligand>
        <name>Mg(2+)</name>
        <dbReference type="ChEBI" id="CHEBI:18420"/>
        <note>shared with alpha subunit</note>
    </ligand>
</feature>
<dbReference type="SUPFAM" id="SSF46955">
    <property type="entry name" value="Putative DNA-binding domain"/>
    <property type="match status" value="1"/>
</dbReference>
<keyword evidence="7 15" id="KW-0479">Metal-binding</keyword>
<dbReference type="Pfam" id="PF03147">
    <property type="entry name" value="FDX-ACB"/>
    <property type="match status" value="1"/>
</dbReference>
<dbReference type="Gene3D" id="3.50.40.10">
    <property type="entry name" value="Phenylalanyl-trna Synthetase, Chain B, domain 3"/>
    <property type="match status" value="1"/>
</dbReference>
<dbReference type="Gene3D" id="3.30.70.380">
    <property type="entry name" value="Ferrodoxin-fold anticodon-binding domain"/>
    <property type="match status" value="1"/>
</dbReference>
<dbReference type="SUPFAM" id="SSF56037">
    <property type="entry name" value="PheT/TilS domain"/>
    <property type="match status" value="1"/>
</dbReference>
<dbReference type="SUPFAM" id="SSF54991">
    <property type="entry name" value="Anticodon-binding domain of PheRS"/>
    <property type="match status" value="1"/>
</dbReference>
<dbReference type="InterPro" id="IPR009061">
    <property type="entry name" value="DNA-bd_dom_put_sf"/>
</dbReference>
<evidence type="ECO:0000259" key="17">
    <source>
        <dbReference type="PROSITE" id="PS50886"/>
    </source>
</evidence>
<dbReference type="Gene3D" id="2.40.50.140">
    <property type="entry name" value="Nucleic acid-binding proteins"/>
    <property type="match status" value="1"/>
</dbReference>
<dbReference type="EC" id="6.1.1.20" evidence="15"/>
<evidence type="ECO:0000256" key="8">
    <source>
        <dbReference type="ARBA" id="ARBA00022741"/>
    </source>
</evidence>
<dbReference type="PANTHER" id="PTHR10947:SF0">
    <property type="entry name" value="PHENYLALANINE--TRNA LIGASE BETA SUBUNIT"/>
    <property type="match status" value="1"/>
</dbReference>
<dbReference type="InterPro" id="IPR033714">
    <property type="entry name" value="tRNA_bind_bactPheRS"/>
</dbReference>
<dbReference type="SMART" id="SM00874">
    <property type="entry name" value="B5"/>
    <property type="match status" value="1"/>
</dbReference>
<organism evidence="20">
    <name type="scientific">uncultured Frankineae bacterium</name>
    <dbReference type="NCBI Taxonomy" id="437475"/>
    <lineage>
        <taxon>Bacteria</taxon>
        <taxon>Bacillati</taxon>
        <taxon>Actinomycetota</taxon>
        <taxon>Actinomycetes</taxon>
        <taxon>Frankiales</taxon>
        <taxon>environmental samples</taxon>
    </lineage>
</organism>
<dbReference type="CDD" id="cd00769">
    <property type="entry name" value="PheRS_beta_core"/>
    <property type="match status" value="1"/>
</dbReference>
<dbReference type="SMART" id="SM00873">
    <property type="entry name" value="B3_4"/>
    <property type="match status" value="1"/>
</dbReference>